<name>A0A0S4L560_9BACT</name>
<gene>
    <name evidence="1" type="ORF">COMA2_10320</name>
</gene>
<organism evidence="1 2">
    <name type="scientific">Candidatus Nitrospira nitrificans</name>
    <dbReference type="NCBI Taxonomy" id="1742973"/>
    <lineage>
        <taxon>Bacteria</taxon>
        <taxon>Pseudomonadati</taxon>
        <taxon>Nitrospirota</taxon>
        <taxon>Nitrospiria</taxon>
        <taxon>Nitrospirales</taxon>
        <taxon>Nitrospiraceae</taxon>
        <taxon>Nitrospira</taxon>
    </lineage>
</organism>
<sequence>MGEPTGITMALNVRLKPSESSAHPRAANYTTVGIAQGMAYLDFGFIEPTLLAAVAKTAKDGHAAPKGLDGHLVTRVAMDVGALARLQQQIQQVLVGLQTLQKTKIPGMRSTHAGL</sequence>
<evidence type="ECO:0000313" key="2">
    <source>
        <dbReference type="Proteomes" id="UP000198736"/>
    </source>
</evidence>
<dbReference type="STRING" id="1742973.COMA2_10320"/>
<reference evidence="2" key="1">
    <citation type="submission" date="2015-10" db="EMBL/GenBank/DDBJ databases">
        <authorList>
            <person name="Luecker S."/>
            <person name="Luecker S."/>
        </authorList>
    </citation>
    <scope>NUCLEOTIDE SEQUENCE [LARGE SCALE GENOMIC DNA]</scope>
</reference>
<keyword evidence="2" id="KW-1185">Reference proteome</keyword>
<dbReference type="RefSeq" id="WP_090893981.1">
    <property type="nucleotide sequence ID" value="NZ_CZPZ01000001.1"/>
</dbReference>
<evidence type="ECO:0000313" key="1">
    <source>
        <dbReference type="EMBL" id="CUS31834.1"/>
    </source>
</evidence>
<accession>A0A0S4L560</accession>
<dbReference type="AlphaFoldDB" id="A0A0S4L560"/>
<dbReference type="EMBL" id="CZPZ01000001">
    <property type="protein sequence ID" value="CUS31834.1"/>
    <property type="molecule type" value="Genomic_DNA"/>
</dbReference>
<protein>
    <submittedName>
        <fullName evidence="1">Uncharacterized protein</fullName>
    </submittedName>
</protein>
<dbReference type="Proteomes" id="UP000198736">
    <property type="component" value="Unassembled WGS sequence"/>
</dbReference>
<proteinExistence type="predicted"/>
<dbReference type="OrthoDB" id="9796647at2"/>